<feature type="transmembrane region" description="Helical" evidence="2">
    <location>
        <begin position="288"/>
        <end position="310"/>
    </location>
</feature>
<keyword evidence="2" id="KW-0472">Membrane</keyword>
<proteinExistence type="predicted"/>
<feature type="transmembrane region" description="Helical" evidence="2">
    <location>
        <begin position="248"/>
        <end position="268"/>
    </location>
</feature>
<dbReference type="OrthoDB" id="2126185at2759"/>
<feature type="transmembrane region" description="Helical" evidence="2">
    <location>
        <begin position="173"/>
        <end position="198"/>
    </location>
</feature>
<evidence type="ECO:0000313" key="4">
    <source>
        <dbReference type="Proteomes" id="UP000016935"/>
    </source>
</evidence>
<evidence type="ECO:0000256" key="1">
    <source>
        <dbReference type="SAM" id="MobiDB-lite"/>
    </source>
</evidence>
<feature type="transmembrane region" description="Helical" evidence="2">
    <location>
        <begin position="141"/>
        <end position="161"/>
    </location>
</feature>
<accession>R0JWM0</accession>
<protein>
    <submittedName>
        <fullName evidence="3">Uncharacterized protein</fullName>
    </submittedName>
</protein>
<dbReference type="GeneID" id="19397454"/>
<feature type="region of interest" description="Disordered" evidence="1">
    <location>
        <begin position="416"/>
        <end position="502"/>
    </location>
</feature>
<gene>
    <name evidence="3" type="ORF">SETTUDRAFT_154914</name>
</gene>
<reference evidence="3 4" key="1">
    <citation type="journal article" date="2012" name="PLoS Pathog.">
        <title>Diverse lifestyles and strategies of plant pathogenesis encoded in the genomes of eighteen Dothideomycetes fungi.</title>
        <authorList>
            <person name="Ohm R.A."/>
            <person name="Feau N."/>
            <person name="Henrissat B."/>
            <person name="Schoch C.L."/>
            <person name="Horwitz B.A."/>
            <person name="Barry K.W."/>
            <person name="Condon B.J."/>
            <person name="Copeland A.C."/>
            <person name="Dhillon B."/>
            <person name="Glaser F."/>
            <person name="Hesse C.N."/>
            <person name="Kosti I."/>
            <person name="LaButti K."/>
            <person name="Lindquist E.A."/>
            <person name="Lucas S."/>
            <person name="Salamov A.A."/>
            <person name="Bradshaw R.E."/>
            <person name="Ciuffetti L."/>
            <person name="Hamelin R.C."/>
            <person name="Kema G.H.J."/>
            <person name="Lawrence C."/>
            <person name="Scott J.A."/>
            <person name="Spatafora J.W."/>
            <person name="Turgeon B.G."/>
            <person name="de Wit P.J.G.M."/>
            <person name="Zhong S."/>
            <person name="Goodwin S.B."/>
            <person name="Grigoriev I.V."/>
        </authorList>
    </citation>
    <scope>NUCLEOTIDE SEQUENCE [LARGE SCALE GENOMIC DNA]</scope>
    <source>
        <strain evidence="4">28A</strain>
    </source>
</reference>
<name>R0JWM0_EXST2</name>
<evidence type="ECO:0000313" key="3">
    <source>
        <dbReference type="EMBL" id="EOA85353.1"/>
    </source>
</evidence>
<feature type="transmembrane region" description="Helical" evidence="2">
    <location>
        <begin position="62"/>
        <end position="86"/>
    </location>
</feature>
<feature type="transmembrane region" description="Helical" evidence="2">
    <location>
        <begin position="357"/>
        <end position="377"/>
    </location>
</feature>
<dbReference type="Proteomes" id="UP000016935">
    <property type="component" value="Unassembled WGS sequence"/>
</dbReference>
<feature type="transmembrane region" description="Helical" evidence="2">
    <location>
        <begin position="15"/>
        <end position="36"/>
    </location>
</feature>
<dbReference type="AlphaFoldDB" id="R0JWM0"/>
<feature type="compositionally biased region" description="Low complexity" evidence="1">
    <location>
        <begin position="441"/>
        <end position="451"/>
    </location>
</feature>
<feature type="transmembrane region" description="Helical" evidence="2">
    <location>
        <begin position="218"/>
        <end position="236"/>
    </location>
</feature>
<dbReference type="RefSeq" id="XP_008027764.1">
    <property type="nucleotide sequence ID" value="XM_008029573.1"/>
</dbReference>
<reference evidence="3 4" key="2">
    <citation type="journal article" date="2013" name="PLoS Genet.">
        <title>Comparative genome structure, secondary metabolite, and effector coding capacity across Cochliobolus pathogens.</title>
        <authorList>
            <person name="Condon B.J."/>
            <person name="Leng Y."/>
            <person name="Wu D."/>
            <person name="Bushley K.E."/>
            <person name="Ohm R.A."/>
            <person name="Otillar R."/>
            <person name="Martin J."/>
            <person name="Schackwitz W."/>
            <person name="Grimwood J."/>
            <person name="MohdZainudin N."/>
            <person name="Xue C."/>
            <person name="Wang R."/>
            <person name="Manning V.A."/>
            <person name="Dhillon B."/>
            <person name="Tu Z.J."/>
            <person name="Steffenson B.J."/>
            <person name="Salamov A."/>
            <person name="Sun H."/>
            <person name="Lowry S."/>
            <person name="LaButti K."/>
            <person name="Han J."/>
            <person name="Copeland A."/>
            <person name="Lindquist E."/>
            <person name="Barry K."/>
            <person name="Schmutz J."/>
            <person name="Baker S.E."/>
            <person name="Ciuffetti L.M."/>
            <person name="Grigoriev I.V."/>
            <person name="Zhong S."/>
            <person name="Turgeon B.G."/>
        </authorList>
    </citation>
    <scope>NUCLEOTIDE SEQUENCE [LARGE SCALE GENOMIC DNA]</scope>
    <source>
        <strain evidence="4">28A</strain>
    </source>
</reference>
<evidence type="ECO:0000256" key="2">
    <source>
        <dbReference type="SAM" id="Phobius"/>
    </source>
</evidence>
<dbReference type="eggNOG" id="ENOG502SQ20">
    <property type="taxonomic scope" value="Eukaryota"/>
</dbReference>
<organism evidence="3 4">
    <name type="scientific">Exserohilum turcicum (strain 28A)</name>
    <name type="common">Northern leaf blight fungus</name>
    <name type="synonym">Setosphaeria turcica</name>
    <dbReference type="NCBI Taxonomy" id="671987"/>
    <lineage>
        <taxon>Eukaryota</taxon>
        <taxon>Fungi</taxon>
        <taxon>Dikarya</taxon>
        <taxon>Ascomycota</taxon>
        <taxon>Pezizomycotina</taxon>
        <taxon>Dothideomycetes</taxon>
        <taxon>Pleosporomycetidae</taxon>
        <taxon>Pleosporales</taxon>
        <taxon>Pleosporineae</taxon>
        <taxon>Pleosporaceae</taxon>
        <taxon>Exserohilum</taxon>
    </lineage>
</organism>
<sequence>MAPVETDASTRSNSLPIALFGGQVLLVTVLTARVLFTTRRAARAQPPSTHTRSQDPARRRNAFAFSVIALVSLLSVGTFAFLWRAISYVRWAQHNNQEIPGSLWSGWYGTGEEEQWHLGDWIADIDLVREFDAVGIMKPEGFLYTSQYFVGLIASSIFMGAEGRRRNLSNTTIASFVLLSSIGSLGYSLSLFFITILYTPLTLQNGDTPLHDTLFTPYAFVYDAGIVASLVTLNLFPQLVSEFGDKSMMRVGYLAMPLAFAFAPQLVPYALGHQHKSKAAAHRSYAKVFYALSLASILVYWRVWMTLLYVNRPSQRSHVWDLVANSFGRSDAPQVNKLLASISNAGQKLKHISTHPAISVTSLDVLFTAVGLFTWTFTRDLDVHSMLESSVLSFLVPSHEKHVTFKEELAKVMEKVEEPSPLLETTTPRKRGRPSKKANGSSSSAQAASSAEPLRRSTRGKAHSPDSDAGSFSGEPDATYQATEETRRAVQAMEADGSAPESDLVSAGEATALAMFLAFVGGLGQLASGTLGAEVAGPWD</sequence>
<keyword evidence="4" id="KW-1185">Reference proteome</keyword>
<dbReference type="EMBL" id="KB908703">
    <property type="protein sequence ID" value="EOA85353.1"/>
    <property type="molecule type" value="Genomic_DNA"/>
</dbReference>
<keyword evidence="2" id="KW-1133">Transmembrane helix</keyword>
<keyword evidence="2" id="KW-0812">Transmembrane</keyword>
<dbReference type="HOGENOM" id="CLU_506290_0_0_1"/>